<organism evidence="11 12">
    <name type="scientific">Halioxenophilus aromaticivorans</name>
    <dbReference type="NCBI Taxonomy" id="1306992"/>
    <lineage>
        <taxon>Bacteria</taxon>
        <taxon>Pseudomonadati</taxon>
        <taxon>Pseudomonadota</taxon>
        <taxon>Gammaproteobacteria</taxon>
        <taxon>Alteromonadales</taxon>
        <taxon>Alteromonadaceae</taxon>
        <taxon>Halioxenophilus</taxon>
    </lineage>
</organism>
<dbReference type="GO" id="GO:0016407">
    <property type="term" value="F:acetyltransferase activity"/>
    <property type="evidence" value="ECO:0007669"/>
    <property type="project" value="TreeGrafter"/>
</dbReference>
<dbReference type="SUPFAM" id="SSF51230">
    <property type="entry name" value="Single hybrid motif"/>
    <property type="match status" value="1"/>
</dbReference>
<dbReference type="InterPro" id="IPR001078">
    <property type="entry name" value="2-oxoacid_DH_actylTfrase"/>
</dbReference>
<dbReference type="InterPro" id="IPR011053">
    <property type="entry name" value="Single_hybrid_motif"/>
</dbReference>
<evidence type="ECO:0000259" key="10">
    <source>
        <dbReference type="PROSITE" id="PS51826"/>
    </source>
</evidence>
<dbReference type="PROSITE" id="PS00189">
    <property type="entry name" value="LIPOYL"/>
    <property type="match status" value="1"/>
</dbReference>
<dbReference type="PROSITE" id="PS50968">
    <property type="entry name" value="BIOTINYL_LIPOYL"/>
    <property type="match status" value="1"/>
</dbReference>
<dbReference type="Pfam" id="PF02817">
    <property type="entry name" value="E3_binding"/>
    <property type="match status" value="1"/>
</dbReference>
<comment type="similarity">
    <text evidence="2 7">Belongs to the 2-oxoacid dehydrogenase family.</text>
</comment>
<dbReference type="InterPro" id="IPR036625">
    <property type="entry name" value="E3-bd_dom_sf"/>
</dbReference>
<feature type="region of interest" description="Disordered" evidence="8">
    <location>
        <begin position="110"/>
        <end position="140"/>
    </location>
</feature>
<comment type="cofactor">
    <cofactor evidence="1 7">
        <name>(R)-lipoate</name>
        <dbReference type="ChEBI" id="CHEBI:83088"/>
    </cofactor>
</comment>
<dbReference type="AlphaFoldDB" id="A0AAV3TYL8"/>
<protein>
    <recommendedName>
        <fullName evidence="7">Dihydrolipoamide acetyltransferase component of pyruvate dehydrogenase complex</fullName>
        <ecNumber evidence="7">2.3.1.-</ecNumber>
    </recommendedName>
</protein>
<accession>A0AAV3TYL8</accession>
<evidence type="ECO:0000256" key="8">
    <source>
        <dbReference type="SAM" id="MobiDB-lite"/>
    </source>
</evidence>
<dbReference type="GO" id="GO:0031405">
    <property type="term" value="F:lipoic acid binding"/>
    <property type="evidence" value="ECO:0007669"/>
    <property type="project" value="TreeGrafter"/>
</dbReference>
<dbReference type="EMBL" id="BAABLX010000007">
    <property type="protein sequence ID" value="GAA4933165.1"/>
    <property type="molecule type" value="Genomic_DNA"/>
</dbReference>
<proteinExistence type="inferred from homology"/>
<dbReference type="PROSITE" id="PS51826">
    <property type="entry name" value="PSBD"/>
    <property type="match status" value="1"/>
</dbReference>
<dbReference type="Gene3D" id="4.10.320.10">
    <property type="entry name" value="E3-binding domain"/>
    <property type="match status" value="1"/>
</dbReference>
<evidence type="ECO:0000256" key="7">
    <source>
        <dbReference type="RuleBase" id="RU003423"/>
    </source>
</evidence>
<keyword evidence="4 7" id="KW-0808">Transferase</keyword>
<dbReference type="CDD" id="cd06849">
    <property type="entry name" value="lipoyl_domain"/>
    <property type="match status" value="1"/>
</dbReference>
<evidence type="ECO:0000313" key="11">
    <source>
        <dbReference type="EMBL" id="GAA4933165.1"/>
    </source>
</evidence>
<dbReference type="FunFam" id="3.30.559.10:FF:000007">
    <property type="entry name" value="Dihydrolipoamide acetyltransferase component of pyruvate dehydrogenase complex"/>
    <property type="match status" value="1"/>
</dbReference>
<dbReference type="SUPFAM" id="SSF47005">
    <property type="entry name" value="Peripheral subunit-binding domain of 2-oxo acid dehydrogenase complex"/>
    <property type="match status" value="1"/>
</dbReference>
<keyword evidence="5 7" id="KW-0450">Lipoyl</keyword>
<evidence type="ECO:0000256" key="4">
    <source>
        <dbReference type="ARBA" id="ARBA00022679"/>
    </source>
</evidence>
<keyword evidence="12" id="KW-1185">Reference proteome</keyword>
<evidence type="ECO:0000256" key="3">
    <source>
        <dbReference type="ARBA" id="ARBA00011484"/>
    </source>
</evidence>
<dbReference type="Gene3D" id="2.40.50.100">
    <property type="match status" value="1"/>
</dbReference>
<feature type="domain" description="Peripheral subunit-binding (PSBD)" evidence="10">
    <location>
        <begin position="178"/>
        <end position="215"/>
    </location>
</feature>
<evidence type="ECO:0000256" key="2">
    <source>
        <dbReference type="ARBA" id="ARBA00007317"/>
    </source>
</evidence>
<dbReference type="PANTHER" id="PTHR43178">
    <property type="entry name" value="DIHYDROLIPOAMIDE ACETYLTRANSFERASE COMPONENT OF PYRUVATE DEHYDROGENASE COMPLEX"/>
    <property type="match status" value="1"/>
</dbReference>
<feature type="compositionally biased region" description="Low complexity" evidence="8">
    <location>
        <begin position="123"/>
        <end position="133"/>
    </location>
</feature>
<dbReference type="Pfam" id="PF00364">
    <property type="entry name" value="Biotin_lipoyl"/>
    <property type="match status" value="1"/>
</dbReference>
<feature type="domain" description="Lipoyl-binding" evidence="9">
    <location>
        <begin position="3"/>
        <end position="78"/>
    </location>
</feature>
<dbReference type="InterPro" id="IPR004167">
    <property type="entry name" value="PSBD"/>
</dbReference>
<dbReference type="InterPro" id="IPR003016">
    <property type="entry name" value="2-oxoA_DH_lipoyl-BS"/>
</dbReference>
<evidence type="ECO:0000256" key="5">
    <source>
        <dbReference type="ARBA" id="ARBA00022823"/>
    </source>
</evidence>
<evidence type="ECO:0000256" key="6">
    <source>
        <dbReference type="ARBA" id="ARBA00023315"/>
    </source>
</evidence>
<dbReference type="SUPFAM" id="SSF52777">
    <property type="entry name" value="CoA-dependent acyltransferases"/>
    <property type="match status" value="1"/>
</dbReference>
<keyword evidence="6 7" id="KW-0012">Acyltransferase</keyword>
<evidence type="ECO:0000313" key="12">
    <source>
        <dbReference type="Proteomes" id="UP001409585"/>
    </source>
</evidence>
<dbReference type="InterPro" id="IPR050743">
    <property type="entry name" value="2-oxoacid_DH_E2_comp"/>
</dbReference>
<reference evidence="12" key="1">
    <citation type="journal article" date="2019" name="Int. J. Syst. Evol. Microbiol.">
        <title>The Global Catalogue of Microorganisms (GCM) 10K type strain sequencing project: providing services to taxonomists for standard genome sequencing and annotation.</title>
        <authorList>
            <consortium name="The Broad Institute Genomics Platform"/>
            <consortium name="The Broad Institute Genome Sequencing Center for Infectious Disease"/>
            <person name="Wu L."/>
            <person name="Ma J."/>
        </authorList>
    </citation>
    <scope>NUCLEOTIDE SEQUENCE [LARGE SCALE GENOMIC DNA]</scope>
    <source>
        <strain evidence="12">JCM 19134</strain>
    </source>
</reference>
<dbReference type="RefSeq" id="WP_345417202.1">
    <property type="nucleotide sequence ID" value="NZ_AP031496.1"/>
</dbReference>
<dbReference type="Pfam" id="PF00198">
    <property type="entry name" value="2-oxoacid_dh"/>
    <property type="match status" value="1"/>
</dbReference>
<dbReference type="EC" id="2.3.1.-" evidence="7"/>
<dbReference type="Proteomes" id="UP001409585">
    <property type="component" value="Unassembled WGS sequence"/>
</dbReference>
<name>A0AAV3TYL8_9ALTE</name>
<evidence type="ECO:0000256" key="1">
    <source>
        <dbReference type="ARBA" id="ARBA00001938"/>
    </source>
</evidence>
<dbReference type="InterPro" id="IPR023213">
    <property type="entry name" value="CAT-like_dom_sf"/>
</dbReference>
<comment type="caution">
    <text evidence="11">The sequence shown here is derived from an EMBL/GenBank/DDBJ whole genome shotgun (WGS) entry which is preliminary data.</text>
</comment>
<sequence>MGIYRLKLPDLGEGVVESEIITWRVNVGDQVVEDQPIADVMTDKATVEIGSPVDGVVLALACAAGEVLGVDQELIRFEVKGEGNTTAELEPATQSASPGDAIPTLETPVELPNASKTSPKELAAPAAETTPTTGNLPTEDRHHDENAFADLAMEAQTASAGDHAPVTMAPLYPNRLILTSPSVRRRAREAAIDLSMVPGSGPDGRIESEDLEIFIRHSNQTGTGSVGGTVGRRRVGLHSEKISGLRRVIAGKISAAKRNIPHYSYIEEVDCTELERLRARLNDQRAPHQSKLTVLPFIMRALINALPQHAHCNAHYDTETEHLTLYEPVHIGIATMTEQGLTVPVVRHAEAMDLYQNAAEISRLSQAVRSHKASRDELSGSTITITSLGALGGIATTPVINAPETAIIGINKLQERAMVIDGQIAIRKMMNISASFDHRIVDGYDGARLVQDIKAQLELPATLFT</sequence>
<dbReference type="InterPro" id="IPR000089">
    <property type="entry name" value="Biotin_lipoyl"/>
</dbReference>
<dbReference type="PANTHER" id="PTHR43178:SF5">
    <property type="entry name" value="LIPOAMIDE ACYLTRANSFERASE COMPONENT OF BRANCHED-CHAIN ALPHA-KETO ACID DEHYDROGENASE COMPLEX, MITOCHONDRIAL"/>
    <property type="match status" value="1"/>
</dbReference>
<dbReference type="GO" id="GO:0005737">
    <property type="term" value="C:cytoplasm"/>
    <property type="evidence" value="ECO:0007669"/>
    <property type="project" value="TreeGrafter"/>
</dbReference>
<comment type="subunit">
    <text evidence="3">Forms a 24-polypeptide structural core with octahedral symmetry.</text>
</comment>
<gene>
    <name evidence="11" type="ORF">GCM10025791_07230</name>
</gene>
<dbReference type="Gene3D" id="3.30.559.10">
    <property type="entry name" value="Chloramphenicol acetyltransferase-like domain"/>
    <property type="match status" value="1"/>
</dbReference>
<evidence type="ECO:0000259" key="9">
    <source>
        <dbReference type="PROSITE" id="PS50968"/>
    </source>
</evidence>